<feature type="region of interest" description="Disordered" evidence="1">
    <location>
        <begin position="1"/>
        <end position="61"/>
    </location>
</feature>
<keyword evidence="3" id="KW-1185">Reference proteome</keyword>
<dbReference type="Gramene" id="C.cajan_00033.t">
    <property type="protein sequence ID" value="C.cajan_00033.t"/>
    <property type="gene ID" value="C.cajan_00033"/>
</dbReference>
<organism evidence="2 3">
    <name type="scientific">Cajanus cajan</name>
    <name type="common">Pigeon pea</name>
    <name type="synonym">Cajanus indicus</name>
    <dbReference type="NCBI Taxonomy" id="3821"/>
    <lineage>
        <taxon>Eukaryota</taxon>
        <taxon>Viridiplantae</taxon>
        <taxon>Streptophyta</taxon>
        <taxon>Embryophyta</taxon>
        <taxon>Tracheophyta</taxon>
        <taxon>Spermatophyta</taxon>
        <taxon>Magnoliopsida</taxon>
        <taxon>eudicotyledons</taxon>
        <taxon>Gunneridae</taxon>
        <taxon>Pentapetalae</taxon>
        <taxon>rosids</taxon>
        <taxon>fabids</taxon>
        <taxon>Fabales</taxon>
        <taxon>Fabaceae</taxon>
        <taxon>Papilionoideae</taxon>
        <taxon>50 kb inversion clade</taxon>
        <taxon>NPAAA clade</taxon>
        <taxon>indigoferoid/millettioid clade</taxon>
        <taxon>Phaseoleae</taxon>
        <taxon>Cajanus</taxon>
    </lineage>
</organism>
<evidence type="ECO:0000313" key="2">
    <source>
        <dbReference type="EMBL" id="KYP53870.1"/>
    </source>
</evidence>
<gene>
    <name evidence="2" type="ORF">KK1_000033</name>
</gene>
<feature type="compositionally biased region" description="Acidic residues" evidence="1">
    <location>
        <begin position="51"/>
        <end position="60"/>
    </location>
</feature>
<dbReference type="AlphaFoldDB" id="A0A151SGB3"/>
<evidence type="ECO:0000256" key="1">
    <source>
        <dbReference type="SAM" id="MobiDB-lite"/>
    </source>
</evidence>
<dbReference type="PANTHER" id="PTHR46702">
    <property type="entry name" value="DNA LIGASE (DUF1666)-RELATED"/>
    <property type="match status" value="1"/>
</dbReference>
<name>A0A151SGB3_CAJCA</name>
<dbReference type="EMBL" id="CM003613">
    <property type="protein sequence ID" value="KYP53870.1"/>
    <property type="molecule type" value="Genomic_DNA"/>
</dbReference>
<feature type="region of interest" description="Disordered" evidence="1">
    <location>
        <begin position="79"/>
        <end position="107"/>
    </location>
</feature>
<dbReference type="OMA" id="MWPISHE"/>
<dbReference type="Proteomes" id="UP000075243">
    <property type="component" value="Chromosome 11"/>
</dbReference>
<dbReference type="STRING" id="3821.A0A151SGB3"/>
<dbReference type="PANTHER" id="PTHR46702:SF1">
    <property type="entry name" value="DUF1666 FAMILY PROTEIN (DUF1666)"/>
    <property type="match status" value="1"/>
</dbReference>
<feature type="compositionally biased region" description="Basic and acidic residues" evidence="1">
    <location>
        <begin position="14"/>
        <end position="46"/>
    </location>
</feature>
<proteinExistence type="predicted"/>
<feature type="compositionally biased region" description="Basic residues" evidence="1">
    <location>
        <begin position="1"/>
        <end position="13"/>
    </location>
</feature>
<dbReference type="Pfam" id="PF07891">
    <property type="entry name" value="DUF1666"/>
    <property type="match status" value="2"/>
</dbReference>
<accession>A0A151SGB3</accession>
<evidence type="ECO:0000313" key="3">
    <source>
        <dbReference type="Proteomes" id="UP000075243"/>
    </source>
</evidence>
<dbReference type="InterPro" id="IPR012870">
    <property type="entry name" value="DUF1666"/>
</dbReference>
<reference evidence="2 3" key="1">
    <citation type="journal article" date="2012" name="Nat. Biotechnol.">
        <title>Draft genome sequence of pigeonpea (Cajanus cajan), an orphan legume crop of resource-poor farmers.</title>
        <authorList>
            <person name="Varshney R.K."/>
            <person name="Chen W."/>
            <person name="Li Y."/>
            <person name="Bharti A.K."/>
            <person name="Saxena R.K."/>
            <person name="Schlueter J.A."/>
            <person name="Donoghue M.T."/>
            <person name="Azam S."/>
            <person name="Fan G."/>
            <person name="Whaley A.M."/>
            <person name="Farmer A.D."/>
            <person name="Sheridan J."/>
            <person name="Iwata A."/>
            <person name="Tuteja R."/>
            <person name="Penmetsa R.V."/>
            <person name="Wu W."/>
            <person name="Upadhyaya H.D."/>
            <person name="Yang S.P."/>
            <person name="Shah T."/>
            <person name="Saxena K.B."/>
            <person name="Michael T."/>
            <person name="McCombie W.R."/>
            <person name="Yang B."/>
            <person name="Zhang G."/>
            <person name="Yang H."/>
            <person name="Wang J."/>
            <person name="Spillane C."/>
            <person name="Cook D.R."/>
            <person name="May G.D."/>
            <person name="Xu X."/>
            <person name="Jackson S.A."/>
        </authorList>
    </citation>
    <scope>NUCLEOTIDE SEQUENCE [LARGE SCALE GENOMIC DNA]</scope>
    <source>
        <strain evidence="3">cv. Asha</strain>
    </source>
</reference>
<protein>
    <recommendedName>
        <fullName evidence="4">Ribosomal protein L34Ae</fullName>
    </recommendedName>
</protein>
<sequence length="454" mass="52793">MEFLKIKKFRKSHKADGDKDLADKAAPEPEEPKLNTDGSDQCKSENADSAGEAEDDDDFITNEVKRRLKELRRNSFMVLIPEEDSCPEDGEDEEEEGETSSNEWRDVEAEGQQWWRGFDAVFEKYCERMLFFDRMSTQQLSEVGKGLRHTSTPSPRSASKKLASPLRCLSLKKFEGPDDETEHLQQPENDPYHDIETAYVGQICLTWEALHCQYSHMSQKISWQHDNPTCYNHSVQEFQQFLVLLQRFIENEPFEQGHRAEIYARTRNNLPKLLQVPNIRGSDHVLTDDSETKVLAPDLIRIIESSILTFHLFLKRDKKKSSGATNLFGNQNQLATPLQQIHSTLEKKLLKPIDNYFSLWPSVLLPILSVVGLKVVKLKELRRKKKGWKKNSWPQKHEDIQLLLGLIDLKILSRVLRMTRMTREQLFWCEEKIKKLDLSNNRLERDPCPVLFPC</sequence>
<feature type="region of interest" description="Disordered" evidence="1">
    <location>
        <begin position="143"/>
        <end position="163"/>
    </location>
</feature>
<feature type="compositionally biased region" description="Acidic residues" evidence="1">
    <location>
        <begin position="81"/>
        <end position="98"/>
    </location>
</feature>
<evidence type="ECO:0008006" key="4">
    <source>
        <dbReference type="Google" id="ProtNLM"/>
    </source>
</evidence>